<evidence type="ECO:0000256" key="1">
    <source>
        <dbReference type="ARBA" id="ARBA00004123"/>
    </source>
</evidence>
<evidence type="ECO:0000313" key="5">
    <source>
        <dbReference type="EMBL" id="VDM04412.1"/>
    </source>
</evidence>
<gene>
    <name evidence="5" type="ORF">SSLN_LOCUS18026</name>
</gene>
<dbReference type="Pfam" id="PF11718">
    <property type="entry name" value="CPSF73-100_C"/>
    <property type="match status" value="1"/>
</dbReference>
<organism evidence="7">
    <name type="scientific">Schistocephalus solidus</name>
    <name type="common">Tapeworm</name>
    <dbReference type="NCBI Taxonomy" id="70667"/>
    <lineage>
        <taxon>Eukaryota</taxon>
        <taxon>Metazoa</taxon>
        <taxon>Spiralia</taxon>
        <taxon>Lophotrochozoa</taxon>
        <taxon>Platyhelminthes</taxon>
        <taxon>Cestoda</taxon>
        <taxon>Eucestoda</taxon>
        <taxon>Diphyllobothriidea</taxon>
        <taxon>Diphyllobothriidae</taxon>
        <taxon>Schistocephalus</taxon>
    </lineage>
</organism>
<dbReference type="OrthoDB" id="6242961at2759"/>
<dbReference type="GO" id="GO:0005634">
    <property type="term" value="C:nucleus"/>
    <property type="evidence" value="ECO:0007669"/>
    <property type="project" value="UniProtKB-SubCell"/>
</dbReference>
<accession>A0A183TNH9</accession>
<keyword evidence="6" id="KW-1185">Reference proteome</keyword>
<dbReference type="InterPro" id="IPR021718">
    <property type="entry name" value="CPSF73-100_C"/>
</dbReference>
<reference evidence="5 6" key="2">
    <citation type="submission" date="2018-11" db="EMBL/GenBank/DDBJ databases">
        <authorList>
            <consortium name="Pathogen Informatics"/>
        </authorList>
    </citation>
    <scope>NUCLEOTIDE SEQUENCE [LARGE SCALE GENOMIC DNA]</scope>
    <source>
        <strain evidence="5 6">NST_G2</strain>
    </source>
</reference>
<keyword evidence="2" id="KW-0507">mRNA processing</keyword>
<dbReference type="AlphaFoldDB" id="A0A183TNH9"/>
<feature type="domain" description="Pre-mRNA 3'-end-processing endonuclease polyadenylation factor C-term" evidence="4">
    <location>
        <begin position="20"/>
        <end position="91"/>
    </location>
</feature>
<proteinExistence type="predicted"/>
<evidence type="ECO:0000313" key="7">
    <source>
        <dbReference type="WBParaSite" id="SSLN_0001870801-mRNA-1"/>
    </source>
</evidence>
<keyword evidence="3" id="KW-0539">Nucleus</keyword>
<evidence type="ECO:0000256" key="2">
    <source>
        <dbReference type="ARBA" id="ARBA00022664"/>
    </source>
</evidence>
<evidence type="ECO:0000313" key="6">
    <source>
        <dbReference type="Proteomes" id="UP000275846"/>
    </source>
</evidence>
<dbReference type="WBParaSite" id="SSLN_0001870801-mRNA-1">
    <property type="protein sequence ID" value="SSLN_0001870801-mRNA-1"/>
    <property type="gene ID" value="SSLN_0001870801"/>
</dbReference>
<reference evidence="7" key="1">
    <citation type="submission" date="2016-06" db="UniProtKB">
        <authorList>
            <consortium name="WormBaseParasite"/>
        </authorList>
    </citation>
    <scope>IDENTIFICATION</scope>
</reference>
<name>A0A183TNH9_SCHSO</name>
<comment type="subcellular location">
    <subcellularLocation>
        <location evidence="1">Nucleus</location>
    </subcellularLocation>
</comment>
<sequence>MFAPNSRAPLPALREPDFPQFCAALTIMFHDAFGANCIEGDVVKASADHATLLVDDFRIKVNLKDLNVSCPENVKLEQVVQSMVKRLHHSLSAP</sequence>
<dbReference type="EMBL" id="UYSU01043546">
    <property type="protein sequence ID" value="VDM04412.1"/>
    <property type="molecule type" value="Genomic_DNA"/>
</dbReference>
<protein>
    <submittedName>
        <fullName evidence="7">CPSF73-100_C domain-containing protein</fullName>
    </submittedName>
</protein>
<evidence type="ECO:0000256" key="3">
    <source>
        <dbReference type="ARBA" id="ARBA00023242"/>
    </source>
</evidence>
<evidence type="ECO:0000259" key="4">
    <source>
        <dbReference type="Pfam" id="PF11718"/>
    </source>
</evidence>
<dbReference type="Proteomes" id="UP000275846">
    <property type="component" value="Unassembled WGS sequence"/>
</dbReference>
<dbReference type="GO" id="GO:0006397">
    <property type="term" value="P:mRNA processing"/>
    <property type="evidence" value="ECO:0007669"/>
    <property type="project" value="UniProtKB-KW"/>
</dbReference>